<dbReference type="eggNOG" id="ENOG5032U0G">
    <property type="taxonomic scope" value="Bacteria"/>
</dbReference>
<dbReference type="Proteomes" id="UP000016960">
    <property type="component" value="Unassembled WGS sequence"/>
</dbReference>
<reference evidence="3 4" key="1">
    <citation type="submission" date="2013-05" db="EMBL/GenBank/DDBJ databases">
        <title>Draft genome sequence of Rubidibacter lacunae KORDI 51-2.</title>
        <authorList>
            <person name="Choi D.H."/>
            <person name="Noh J.H."/>
            <person name="Kwon K.-K."/>
            <person name="Lee J.-H."/>
            <person name="Ryu J.-Y."/>
        </authorList>
    </citation>
    <scope>NUCLEOTIDE SEQUENCE [LARGE SCALE GENOMIC DNA]</scope>
    <source>
        <strain evidence="3 4">KORDI 51-2</strain>
    </source>
</reference>
<evidence type="ECO:0000313" key="3">
    <source>
        <dbReference type="EMBL" id="ERN42306.1"/>
    </source>
</evidence>
<feature type="transmembrane region" description="Helical" evidence="2">
    <location>
        <begin position="43"/>
        <end position="64"/>
    </location>
</feature>
<feature type="compositionally biased region" description="Basic and acidic residues" evidence="1">
    <location>
        <begin position="1"/>
        <end position="20"/>
    </location>
</feature>
<organism evidence="3 4">
    <name type="scientific">Rubidibacter lacunae KORDI 51-2</name>
    <dbReference type="NCBI Taxonomy" id="582515"/>
    <lineage>
        <taxon>Bacteria</taxon>
        <taxon>Bacillati</taxon>
        <taxon>Cyanobacteriota</taxon>
        <taxon>Cyanophyceae</taxon>
        <taxon>Oscillatoriophycideae</taxon>
        <taxon>Chroococcales</taxon>
        <taxon>Aphanothecaceae</taxon>
        <taxon>Rubidibacter</taxon>
    </lineage>
</organism>
<comment type="caution">
    <text evidence="3">The sequence shown here is derived from an EMBL/GenBank/DDBJ whole genome shotgun (WGS) entry which is preliminary data.</text>
</comment>
<feature type="transmembrane region" description="Helical" evidence="2">
    <location>
        <begin position="115"/>
        <end position="133"/>
    </location>
</feature>
<keyword evidence="2" id="KW-0812">Transmembrane</keyword>
<sequence length="156" mass="17039">MSRSRDNKRQQLRNRDDLPGDRPNSLDTTGFYIMMYSPFSPPLVLLLFGLLAAIAAGAAFSASLKDSVNAWMQSGSGFSPADLKRPELLVPYTGICFGVLVFLAAGLEMFGTPRLLAYVVALPLTLFTAWLVWSQLGKLILQLRKGGSRALDLDSL</sequence>
<keyword evidence="4" id="KW-1185">Reference proteome</keyword>
<gene>
    <name evidence="3" type="ORF">KR51_00010340</name>
</gene>
<dbReference type="STRING" id="582515.KR51_00010340"/>
<feature type="region of interest" description="Disordered" evidence="1">
    <location>
        <begin position="1"/>
        <end position="23"/>
    </location>
</feature>
<dbReference type="RefSeq" id="WP_022605339.1">
    <property type="nucleotide sequence ID" value="NZ_ASSJ01000027.1"/>
</dbReference>
<dbReference type="InParanoid" id="U5DKT9"/>
<dbReference type="AlphaFoldDB" id="U5DKT9"/>
<protein>
    <submittedName>
        <fullName evidence="3">Uncharacterized protein</fullName>
    </submittedName>
</protein>
<name>U5DKT9_9CHRO</name>
<proteinExistence type="predicted"/>
<evidence type="ECO:0000256" key="1">
    <source>
        <dbReference type="SAM" id="MobiDB-lite"/>
    </source>
</evidence>
<feature type="transmembrane region" description="Helical" evidence="2">
    <location>
        <begin position="89"/>
        <end position="108"/>
    </location>
</feature>
<keyword evidence="2" id="KW-0472">Membrane</keyword>
<accession>U5DKT9</accession>
<evidence type="ECO:0000313" key="4">
    <source>
        <dbReference type="Proteomes" id="UP000016960"/>
    </source>
</evidence>
<keyword evidence="2" id="KW-1133">Transmembrane helix</keyword>
<evidence type="ECO:0000256" key="2">
    <source>
        <dbReference type="SAM" id="Phobius"/>
    </source>
</evidence>
<dbReference type="EMBL" id="ASSJ01000027">
    <property type="protein sequence ID" value="ERN42306.1"/>
    <property type="molecule type" value="Genomic_DNA"/>
</dbReference>